<dbReference type="InterPro" id="IPR015943">
    <property type="entry name" value="WD40/YVTN_repeat-like_dom_sf"/>
</dbReference>
<gene>
    <name evidence="2" type="ORF">SCARR_04707</name>
</gene>
<dbReference type="Gene3D" id="2.130.10.10">
    <property type="entry name" value="YVTN repeat-like/Quinoprotein amine dehydrogenase"/>
    <property type="match status" value="1"/>
</dbReference>
<evidence type="ECO:0000256" key="1">
    <source>
        <dbReference type="SAM" id="SignalP"/>
    </source>
</evidence>
<accession>A0A6C2UQQ2</accession>
<keyword evidence="1" id="KW-0732">Signal</keyword>
<sequence length="630" mass="64009">MKKGLWLFIGLFSVSAAFGNIGGFCAAVDAEGTHAYVGAGQILLAVNASDPVAPVCTGSLYLPGLIEDILVEGTNLYAACGDAGVHRANTSMELLDTFDSPGHAYGLALNGTALYLADGVGGLAVLDAASLAVTDSYSTNGPAMDVVVDGAAVYLLDHFNGVIKLDASLNETAAYGMVAFGNRMASDGTTLHVADGEGKVSKIDMASMTLSTNELVGIPSVGTAVSGSDVFVARGASGVQVLGGALLATPGNASALAVADGKLYVADGFGGLSIFDASTKTLLGSFSGVARSRATAIANGLAYVAAGNQGIRIFDLSDPTDPSFLSTLVSSNALDVAVAGGLLLVADSFQGLATYDLASPAAPAYLGTYTPISPAVVHCVGASGSLVYIAEGYNVLKLDVSNPASPAVVETYTSPDYVFDLDVAGNNVVLATGAVHSVTVDGAQGLMDWSLVDVSDPLTPVAVTNFGPLVRAMQLTLSGDTIYASADDGGTAFVQMPGITNDSDEDGLDDAFEQTIIDFDAGDEFVDFDSVDPDDDFDGDGLSNLHEQLAGTSPVDPQSVFAISALEGEGSGFAVSWHSVAGRTYTIHKSTNLVEGFSVLRSGISATAPVNTHVDLEAGGCAMYMITLDP</sequence>
<dbReference type="InterPro" id="IPR013211">
    <property type="entry name" value="LVIVD"/>
</dbReference>
<feature type="signal peptide" evidence="1">
    <location>
        <begin position="1"/>
        <end position="19"/>
    </location>
</feature>
<evidence type="ECO:0008006" key="4">
    <source>
        <dbReference type="Google" id="ProtNLM"/>
    </source>
</evidence>
<dbReference type="Pfam" id="PF08309">
    <property type="entry name" value="LVIVD"/>
    <property type="match status" value="5"/>
</dbReference>
<organism evidence="2 3">
    <name type="scientific">Pontiella sulfatireligans</name>
    <dbReference type="NCBI Taxonomy" id="2750658"/>
    <lineage>
        <taxon>Bacteria</taxon>
        <taxon>Pseudomonadati</taxon>
        <taxon>Kiritimatiellota</taxon>
        <taxon>Kiritimatiellia</taxon>
        <taxon>Kiritimatiellales</taxon>
        <taxon>Pontiellaceae</taxon>
        <taxon>Pontiella</taxon>
    </lineage>
</organism>
<dbReference type="RefSeq" id="WP_136064111.1">
    <property type="nucleotide sequence ID" value="NZ_CAAHFH010000002.1"/>
</dbReference>
<proteinExistence type="predicted"/>
<feature type="chain" id="PRO_5025379056" description="LVIVD repeat protein" evidence="1">
    <location>
        <begin position="20"/>
        <end position="630"/>
    </location>
</feature>
<dbReference type="InterPro" id="IPR011047">
    <property type="entry name" value="Quinoprotein_ADH-like_sf"/>
</dbReference>
<dbReference type="SUPFAM" id="SSF63825">
    <property type="entry name" value="YWTD domain"/>
    <property type="match status" value="1"/>
</dbReference>
<dbReference type="AlphaFoldDB" id="A0A6C2UQQ2"/>
<dbReference type="Proteomes" id="UP000346198">
    <property type="component" value="Unassembled WGS sequence"/>
</dbReference>
<keyword evidence="3" id="KW-1185">Reference proteome</keyword>
<evidence type="ECO:0000313" key="3">
    <source>
        <dbReference type="Proteomes" id="UP000346198"/>
    </source>
</evidence>
<reference evidence="2 3" key="1">
    <citation type="submission" date="2019-04" db="EMBL/GenBank/DDBJ databases">
        <authorList>
            <person name="Van Vliet M D."/>
        </authorList>
    </citation>
    <scope>NUCLEOTIDE SEQUENCE [LARGE SCALE GENOMIC DNA]</scope>
    <source>
        <strain evidence="2 3">F21</strain>
    </source>
</reference>
<name>A0A6C2UQQ2_9BACT</name>
<dbReference type="EMBL" id="CAAHFH010000002">
    <property type="protein sequence ID" value="VGO22622.1"/>
    <property type="molecule type" value="Genomic_DNA"/>
</dbReference>
<dbReference type="SUPFAM" id="SSF50998">
    <property type="entry name" value="Quinoprotein alcohol dehydrogenase-like"/>
    <property type="match status" value="1"/>
</dbReference>
<protein>
    <recommendedName>
        <fullName evidence="4">LVIVD repeat protein</fullName>
    </recommendedName>
</protein>
<evidence type="ECO:0000313" key="2">
    <source>
        <dbReference type="EMBL" id="VGO22622.1"/>
    </source>
</evidence>